<evidence type="ECO:0000313" key="2">
    <source>
        <dbReference type="EMBL" id="MBW0540872.1"/>
    </source>
</evidence>
<comment type="caution">
    <text evidence="2">The sequence shown here is derived from an EMBL/GenBank/DDBJ whole genome shotgun (WGS) entry which is preliminary data.</text>
</comment>
<feature type="chain" id="PRO_5040131918" description="Secreted protein" evidence="1">
    <location>
        <begin position="24"/>
        <end position="154"/>
    </location>
</feature>
<feature type="signal peptide" evidence="1">
    <location>
        <begin position="1"/>
        <end position="23"/>
    </location>
</feature>
<dbReference type="Proteomes" id="UP000765509">
    <property type="component" value="Unassembled WGS sequence"/>
</dbReference>
<evidence type="ECO:0000256" key="1">
    <source>
        <dbReference type="SAM" id="SignalP"/>
    </source>
</evidence>
<dbReference type="EMBL" id="AVOT02045545">
    <property type="protein sequence ID" value="MBW0540872.1"/>
    <property type="molecule type" value="Genomic_DNA"/>
</dbReference>
<protein>
    <recommendedName>
        <fullName evidence="4">Secreted protein</fullName>
    </recommendedName>
</protein>
<sequence>MAFRPYPTLLALLANFLPHQTPSQSICFWAWGSFHAPAVFGPWPTPFNEGVLGPLSVGCIPWDLLGRFWPKYNGAKRGQGEAQWAHLSPTFGQYLHGPKSLKLAMHGLWQPPEATSSCPAGLSLRPREALSLSNGPRTSGTMNGAYMVTGENLA</sequence>
<name>A0A9Q3FP62_9BASI</name>
<evidence type="ECO:0000313" key="3">
    <source>
        <dbReference type="Proteomes" id="UP000765509"/>
    </source>
</evidence>
<organism evidence="2 3">
    <name type="scientific">Austropuccinia psidii MF-1</name>
    <dbReference type="NCBI Taxonomy" id="1389203"/>
    <lineage>
        <taxon>Eukaryota</taxon>
        <taxon>Fungi</taxon>
        <taxon>Dikarya</taxon>
        <taxon>Basidiomycota</taxon>
        <taxon>Pucciniomycotina</taxon>
        <taxon>Pucciniomycetes</taxon>
        <taxon>Pucciniales</taxon>
        <taxon>Sphaerophragmiaceae</taxon>
        <taxon>Austropuccinia</taxon>
    </lineage>
</organism>
<keyword evidence="1" id="KW-0732">Signal</keyword>
<reference evidence="2" key="1">
    <citation type="submission" date="2021-03" db="EMBL/GenBank/DDBJ databases">
        <title>Draft genome sequence of rust myrtle Austropuccinia psidii MF-1, a brazilian biotype.</title>
        <authorList>
            <person name="Quecine M.C."/>
            <person name="Pachon D.M.R."/>
            <person name="Bonatelli M.L."/>
            <person name="Correr F.H."/>
            <person name="Franceschini L.M."/>
            <person name="Leite T.F."/>
            <person name="Margarido G.R.A."/>
            <person name="Almeida C.A."/>
            <person name="Ferrarezi J.A."/>
            <person name="Labate C.A."/>
        </authorList>
    </citation>
    <scope>NUCLEOTIDE SEQUENCE</scope>
    <source>
        <strain evidence="2">MF-1</strain>
    </source>
</reference>
<proteinExistence type="predicted"/>
<accession>A0A9Q3FP62</accession>
<evidence type="ECO:0008006" key="4">
    <source>
        <dbReference type="Google" id="ProtNLM"/>
    </source>
</evidence>
<keyword evidence="3" id="KW-1185">Reference proteome</keyword>
<gene>
    <name evidence="2" type="ORF">O181_080587</name>
</gene>
<dbReference type="AlphaFoldDB" id="A0A9Q3FP62"/>